<dbReference type="PANTHER" id="PTHR24221:SF654">
    <property type="entry name" value="ATP-BINDING CASSETTE SUB-FAMILY B MEMBER 6"/>
    <property type="match status" value="1"/>
</dbReference>
<dbReference type="OrthoDB" id="9806127at2"/>
<dbReference type="GO" id="GO:0140359">
    <property type="term" value="F:ABC-type transporter activity"/>
    <property type="evidence" value="ECO:0007669"/>
    <property type="project" value="InterPro"/>
</dbReference>
<dbReference type="SUPFAM" id="SSF52540">
    <property type="entry name" value="P-loop containing nucleoside triphosphate hydrolases"/>
    <property type="match status" value="1"/>
</dbReference>
<keyword evidence="6" id="KW-0547">Nucleotide-binding</keyword>
<evidence type="ECO:0000256" key="4">
    <source>
        <dbReference type="ARBA" id="ARBA00022519"/>
    </source>
</evidence>
<dbReference type="SMART" id="SM00382">
    <property type="entry name" value="AAA"/>
    <property type="match status" value="1"/>
</dbReference>
<dbReference type="SUPFAM" id="SSF90123">
    <property type="entry name" value="ABC transporter transmembrane region"/>
    <property type="match status" value="1"/>
</dbReference>
<evidence type="ECO:0000256" key="10">
    <source>
        <dbReference type="ARBA" id="ARBA00023136"/>
    </source>
</evidence>
<dbReference type="FunFam" id="3.40.50.300:FF:000299">
    <property type="entry name" value="ABC transporter ATP-binding protein/permease"/>
    <property type="match status" value="1"/>
</dbReference>
<dbReference type="InterPro" id="IPR003593">
    <property type="entry name" value="AAA+_ATPase"/>
</dbReference>
<evidence type="ECO:0000256" key="1">
    <source>
        <dbReference type="ARBA" id="ARBA00004429"/>
    </source>
</evidence>
<evidence type="ECO:0000256" key="6">
    <source>
        <dbReference type="ARBA" id="ARBA00022741"/>
    </source>
</evidence>
<evidence type="ECO:0000256" key="8">
    <source>
        <dbReference type="ARBA" id="ARBA00022967"/>
    </source>
</evidence>
<organism evidence="16 17">
    <name type="scientific">Corynebacterium canis</name>
    <dbReference type="NCBI Taxonomy" id="679663"/>
    <lineage>
        <taxon>Bacteria</taxon>
        <taxon>Bacillati</taxon>
        <taxon>Actinomycetota</taxon>
        <taxon>Actinomycetes</taxon>
        <taxon>Mycobacteriales</taxon>
        <taxon>Corynebacteriaceae</taxon>
        <taxon>Corynebacterium</taxon>
    </lineage>
</organism>
<dbReference type="InterPro" id="IPR036640">
    <property type="entry name" value="ABC1_TM_sf"/>
</dbReference>
<dbReference type="GO" id="GO:0005886">
    <property type="term" value="C:plasma membrane"/>
    <property type="evidence" value="ECO:0007669"/>
    <property type="project" value="UniProtKB-SubCell"/>
</dbReference>
<dbReference type="PANTHER" id="PTHR24221">
    <property type="entry name" value="ATP-BINDING CASSETTE SUB-FAMILY B"/>
    <property type="match status" value="1"/>
</dbReference>
<keyword evidence="10 13" id="KW-0472">Membrane</keyword>
<accession>A0A5C5TVM7</accession>
<dbReference type="InterPro" id="IPR027417">
    <property type="entry name" value="P-loop_NTPase"/>
</dbReference>
<dbReference type="GO" id="GO:0005524">
    <property type="term" value="F:ATP binding"/>
    <property type="evidence" value="ECO:0007669"/>
    <property type="project" value="UniProtKB-KW"/>
</dbReference>
<keyword evidence="3" id="KW-1003">Cell membrane</keyword>
<feature type="transmembrane region" description="Helical" evidence="13">
    <location>
        <begin position="186"/>
        <end position="209"/>
    </location>
</feature>
<name>A0A5C5TVM7_9CORY</name>
<keyword evidence="8" id="KW-1278">Translocase</keyword>
<comment type="caution">
    <text evidence="16">The sequence shown here is derived from an EMBL/GenBank/DDBJ whole genome shotgun (WGS) entry which is preliminary data.</text>
</comment>
<keyword evidence="7 16" id="KW-0067">ATP-binding</keyword>
<evidence type="ECO:0000256" key="5">
    <source>
        <dbReference type="ARBA" id="ARBA00022692"/>
    </source>
</evidence>
<evidence type="ECO:0000259" key="15">
    <source>
        <dbReference type="PROSITE" id="PS50929"/>
    </source>
</evidence>
<keyword evidence="17" id="KW-1185">Reference proteome</keyword>
<dbReference type="PROSITE" id="PS50929">
    <property type="entry name" value="ABC_TM1F"/>
    <property type="match status" value="1"/>
</dbReference>
<dbReference type="Gene3D" id="1.20.1560.10">
    <property type="entry name" value="ABC transporter type 1, transmembrane domain"/>
    <property type="match status" value="1"/>
</dbReference>
<evidence type="ECO:0000256" key="13">
    <source>
        <dbReference type="SAM" id="Phobius"/>
    </source>
</evidence>
<dbReference type="PROSITE" id="PS00211">
    <property type="entry name" value="ABC_TRANSPORTER_1"/>
    <property type="match status" value="1"/>
</dbReference>
<dbReference type="InterPro" id="IPR003439">
    <property type="entry name" value="ABC_transporter-like_ATP-bd"/>
</dbReference>
<dbReference type="InterPro" id="IPR039421">
    <property type="entry name" value="Type_1_exporter"/>
</dbReference>
<evidence type="ECO:0000256" key="9">
    <source>
        <dbReference type="ARBA" id="ARBA00022989"/>
    </source>
</evidence>
<feature type="transmembrane region" description="Helical" evidence="13">
    <location>
        <begin position="75"/>
        <end position="100"/>
    </location>
</feature>
<dbReference type="GO" id="GO:0016887">
    <property type="term" value="F:ATP hydrolysis activity"/>
    <property type="evidence" value="ECO:0007669"/>
    <property type="project" value="InterPro"/>
</dbReference>
<gene>
    <name evidence="16" type="ORF">FRX94_12605</name>
</gene>
<sequence>MWPNWRITSLCWARARSVNKVVRLSCCNTKQSLPAWCRTPAVAPAARQRTRRTIMRKTLHDLLSIVGQLREFRTLFIVCTAVIVLHQLALAGVGGLSYWISSQMVVNPTQPIVWLFTGLITLALVHGLGYLLDAWWSHQLAYQVLASMRIDLYRVIQRIAPKGLRGRKVADVTAAGMNDMEQLEWFFAHTASVAIAALITPTVLIGILYALIGPWALLTVVAILFLIGSPLVFSAMQRRQGERVRSGLAVLKTLGLESVIGVRELHVLGQKHKHAQRVDQATKLVQRQKLGQAVRKSAESALAGIGSTAVAITLLIVLTGKVIDGSLDASLLPVAISLSASITISVTALAGMLGMMGEVSACAARVNSLLDTPDPLNAGDAVDYEPLSELEAHSGSVSRAFDYQNVSFTYEMETVLRGISVIIPPGQTTAIVGPSGAGKTTLAYLAMRFYDPSAGQILFAGVPLTNIDPEAHRERLALVPQDGHVFTGTFRTNLALAKRDANDAELWAAIDAAGMTQLVTDLGGLDAAIGDRGTSLSGGERQRLVLARAFLRQPELLILDEPLANIDPHLESAINKTTSELRRGCTTIIITHRITSIATADQVVVINQGRIHRIGTHKELLKDAFYRELLADQLEE</sequence>
<dbReference type="PROSITE" id="PS50893">
    <property type="entry name" value="ABC_TRANSPORTER_2"/>
    <property type="match status" value="1"/>
</dbReference>
<dbReference type="EMBL" id="VOHM01000043">
    <property type="protein sequence ID" value="TWT17305.1"/>
    <property type="molecule type" value="Genomic_DNA"/>
</dbReference>
<evidence type="ECO:0000259" key="14">
    <source>
        <dbReference type="PROSITE" id="PS50893"/>
    </source>
</evidence>
<comment type="similarity">
    <text evidence="11">Belongs to the ABC transporter superfamily. Siderophore-Fe(3+) uptake transporter (SIUT) (TC 3.A.1.21) family.</text>
</comment>
<evidence type="ECO:0000256" key="12">
    <source>
        <dbReference type="ARBA" id="ARBA00061644"/>
    </source>
</evidence>
<keyword evidence="9 13" id="KW-1133">Transmembrane helix</keyword>
<dbReference type="InterPro" id="IPR017871">
    <property type="entry name" value="ABC_transporter-like_CS"/>
</dbReference>
<reference evidence="16 17" key="1">
    <citation type="submission" date="2019-08" db="EMBL/GenBank/DDBJ databases">
        <authorList>
            <person name="Lei W."/>
        </authorList>
    </citation>
    <scope>NUCLEOTIDE SEQUENCE [LARGE SCALE GENOMIC DNA]</scope>
    <source>
        <strain evidence="16 17">CCUG 58627</strain>
    </source>
</reference>
<feature type="domain" description="ABC transmembrane type-1" evidence="15">
    <location>
        <begin position="77"/>
        <end position="358"/>
    </location>
</feature>
<keyword evidence="2" id="KW-0813">Transport</keyword>
<feature type="domain" description="ABC transporter" evidence="14">
    <location>
        <begin position="401"/>
        <end position="633"/>
    </location>
</feature>
<dbReference type="InterPro" id="IPR011527">
    <property type="entry name" value="ABC1_TM_dom"/>
</dbReference>
<protein>
    <submittedName>
        <fullName evidence="16">ABC transporter ATP-binding protein</fullName>
    </submittedName>
</protein>
<feature type="transmembrane region" description="Helical" evidence="13">
    <location>
        <begin position="112"/>
        <end position="132"/>
    </location>
</feature>
<dbReference type="Pfam" id="PF00664">
    <property type="entry name" value="ABC_membrane"/>
    <property type="match status" value="1"/>
</dbReference>
<feature type="transmembrane region" description="Helical" evidence="13">
    <location>
        <begin position="329"/>
        <end position="350"/>
    </location>
</feature>
<feature type="transmembrane region" description="Helical" evidence="13">
    <location>
        <begin position="215"/>
        <end position="236"/>
    </location>
</feature>
<evidence type="ECO:0000313" key="16">
    <source>
        <dbReference type="EMBL" id="TWT17305.1"/>
    </source>
</evidence>
<evidence type="ECO:0000256" key="11">
    <source>
        <dbReference type="ARBA" id="ARBA00023455"/>
    </source>
</evidence>
<dbReference type="AlphaFoldDB" id="A0A5C5TVM7"/>
<keyword evidence="5 13" id="KW-0812">Transmembrane</keyword>
<comment type="similarity">
    <text evidence="12">Belongs to the ABC transporter superfamily. Lipid exporter (TC 3.A.1.106) family.</text>
</comment>
<dbReference type="Pfam" id="PF00005">
    <property type="entry name" value="ABC_tran"/>
    <property type="match status" value="1"/>
</dbReference>
<evidence type="ECO:0000256" key="2">
    <source>
        <dbReference type="ARBA" id="ARBA00022448"/>
    </source>
</evidence>
<evidence type="ECO:0000256" key="3">
    <source>
        <dbReference type="ARBA" id="ARBA00022475"/>
    </source>
</evidence>
<comment type="subcellular location">
    <subcellularLocation>
        <location evidence="1">Cell inner membrane</location>
        <topology evidence="1">Multi-pass membrane protein</topology>
    </subcellularLocation>
</comment>
<keyword evidence="4" id="KW-0997">Cell inner membrane</keyword>
<dbReference type="Proteomes" id="UP000320791">
    <property type="component" value="Unassembled WGS sequence"/>
</dbReference>
<evidence type="ECO:0000256" key="7">
    <source>
        <dbReference type="ARBA" id="ARBA00022840"/>
    </source>
</evidence>
<feature type="transmembrane region" description="Helical" evidence="13">
    <location>
        <begin position="301"/>
        <end position="323"/>
    </location>
</feature>
<proteinExistence type="inferred from homology"/>
<dbReference type="Gene3D" id="3.40.50.300">
    <property type="entry name" value="P-loop containing nucleotide triphosphate hydrolases"/>
    <property type="match status" value="1"/>
</dbReference>
<evidence type="ECO:0000313" key="17">
    <source>
        <dbReference type="Proteomes" id="UP000320791"/>
    </source>
</evidence>